<feature type="region of interest" description="Disordered" evidence="1">
    <location>
        <begin position="1"/>
        <end position="25"/>
    </location>
</feature>
<evidence type="ECO:0000313" key="3">
    <source>
        <dbReference type="EMBL" id="RHW18685.1"/>
    </source>
</evidence>
<dbReference type="PANTHER" id="PTHR30441:SF4">
    <property type="entry name" value="PROTEIN ASMA"/>
    <property type="match status" value="1"/>
</dbReference>
<evidence type="ECO:0000256" key="2">
    <source>
        <dbReference type="SAM" id="Phobius"/>
    </source>
</evidence>
<feature type="transmembrane region" description="Helical" evidence="2">
    <location>
        <begin position="37"/>
        <end position="63"/>
    </location>
</feature>
<name>A0A396S5J5_9SPHN</name>
<keyword evidence="2" id="KW-0472">Membrane</keyword>
<keyword evidence="2" id="KW-0812">Transmembrane</keyword>
<keyword evidence="2" id="KW-1133">Transmembrane helix</keyword>
<comment type="caution">
    <text evidence="3">The sequence shown here is derived from an EMBL/GenBank/DDBJ whole genome shotgun (WGS) entry which is preliminary data.</text>
</comment>
<sequence>MATGSATGSRSISEDSERGRHESVSDGVERSHAWRKYLIWAGFALIALLLLAVLAIAAAPVGWLKGRVEAAITDATGNPARIGSIERAEAFSFNPTIIIRDVRIAQPAWAGEGDLLTLEEARLKVPVIRAIRGSFDPSGIALNGLVANLIRHEDGRENWQREKPAASEGSSPLGLESVRIDDALVRYTDRKRDRRAELRVDFDERGLRAAGTGAIQGHPVRIAAQGAPITKDGGTWPFVARIEGAAIAMRLDGRMDSPLDTGHFTGKVTARGNSLRLLDAVIEAGLPATQPVSLAADIRRASPDWIVANLKGVIGNSDIAGHVTVEKRDGRSIITGKMTSNGFDFDDLSDDAGLARGRAKRARLGPRIIPDTDIDIANMKNTDGRIEFDIKRLRWRNPAPFRSLKGVLKLDNLVLTVEPVTARLTRGVMSGRAVVNARNREVPLLTLDLTLADSTLATFAGHGDMSGWLKGRARLTGPGRTVRAAIGRSNGSVGLVAGNGRLPARMASFIGLDIGRGVTTDEDEEAALRCLVFHMDVRNGTGRLSPLIVDTSRSQARVTGTIDLKTERLDWMLTGAPKKSSLLRYDKPLPIGGTIKNPEAFPPKGTKTVGSVLKMLGKAIIGDQAPLATNANCTALSERALR</sequence>
<keyword evidence="4" id="KW-1185">Reference proteome</keyword>
<dbReference type="PANTHER" id="PTHR30441">
    <property type="entry name" value="DUF748 DOMAIN-CONTAINING PROTEIN"/>
    <property type="match status" value="1"/>
</dbReference>
<accession>A0A396S5J5</accession>
<evidence type="ECO:0000313" key="4">
    <source>
        <dbReference type="Proteomes" id="UP000266693"/>
    </source>
</evidence>
<gene>
    <name evidence="3" type="ORF">D1610_00500</name>
</gene>
<dbReference type="GO" id="GO:0005886">
    <property type="term" value="C:plasma membrane"/>
    <property type="evidence" value="ECO:0007669"/>
    <property type="project" value="TreeGrafter"/>
</dbReference>
<proteinExistence type="predicted"/>
<organism evidence="3 4">
    <name type="scientific">Sphingomonas gilva</name>
    <dbReference type="NCBI Taxonomy" id="2305907"/>
    <lineage>
        <taxon>Bacteria</taxon>
        <taxon>Pseudomonadati</taxon>
        <taxon>Pseudomonadota</taxon>
        <taxon>Alphaproteobacteria</taxon>
        <taxon>Sphingomonadales</taxon>
        <taxon>Sphingomonadaceae</taxon>
        <taxon>Sphingomonas</taxon>
    </lineage>
</organism>
<protein>
    <submittedName>
        <fullName evidence="3">AsmA family protein</fullName>
    </submittedName>
</protein>
<evidence type="ECO:0000256" key="1">
    <source>
        <dbReference type="SAM" id="MobiDB-lite"/>
    </source>
</evidence>
<reference evidence="3 4" key="1">
    <citation type="submission" date="2018-08" db="EMBL/GenBank/DDBJ databases">
        <title>The multiple taxonomic identification of Sphingomonas gilva.</title>
        <authorList>
            <person name="Zhu D."/>
            <person name="Zheng S."/>
        </authorList>
    </citation>
    <scope>NUCLEOTIDE SEQUENCE [LARGE SCALE GENOMIC DNA]</scope>
    <source>
        <strain evidence="3 4">ZDH117</strain>
    </source>
</reference>
<dbReference type="OrthoDB" id="7578660at2"/>
<dbReference type="AlphaFoldDB" id="A0A396S5J5"/>
<dbReference type="GO" id="GO:0090313">
    <property type="term" value="P:regulation of protein targeting to membrane"/>
    <property type="evidence" value="ECO:0007669"/>
    <property type="project" value="TreeGrafter"/>
</dbReference>
<feature type="compositionally biased region" description="Basic and acidic residues" evidence="1">
    <location>
        <begin position="12"/>
        <end position="25"/>
    </location>
</feature>
<feature type="compositionally biased region" description="Polar residues" evidence="1">
    <location>
        <begin position="1"/>
        <end position="11"/>
    </location>
</feature>
<dbReference type="EMBL" id="QWLV01000001">
    <property type="protein sequence ID" value="RHW18685.1"/>
    <property type="molecule type" value="Genomic_DNA"/>
</dbReference>
<dbReference type="InterPro" id="IPR052894">
    <property type="entry name" value="AsmA-related"/>
</dbReference>
<dbReference type="Proteomes" id="UP000266693">
    <property type="component" value="Unassembled WGS sequence"/>
</dbReference>